<evidence type="ECO:0000313" key="2">
    <source>
        <dbReference type="EMBL" id="BAS82980.1"/>
    </source>
</evidence>
<name>A0A0P0VUQ5_ORYSJ</name>
<dbReference type="PaxDb" id="39947-A0A0P0VUQ5"/>
<reference evidence="3" key="1">
    <citation type="journal article" date="2005" name="Nature">
        <title>The map-based sequence of the rice genome.</title>
        <authorList>
            <consortium name="International rice genome sequencing project (IRGSP)"/>
            <person name="Matsumoto T."/>
            <person name="Wu J."/>
            <person name="Kanamori H."/>
            <person name="Katayose Y."/>
            <person name="Fujisawa M."/>
            <person name="Namiki N."/>
            <person name="Mizuno H."/>
            <person name="Yamamoto K."/>
            <person name="Antonio B.A."/>
            <person name="Baba T."/>
            <person name="Sakata K."/>
            <person name="Nagamura Y."/>
            <person name="Aoki H."/>
            <person name="Arikawa K."/>
            <person name="Arita K."/>
            <person name="Bito T."/>
            <person name="Chiden Y."/>
            <person name="Fujitsuka N."/>
            <person name="Fukunaka R."/>
            <person name="Hamada M."/>
            <person name="Harada C."/>
            <person name="Hayashi A."/>
            <person name="Hijishita S."/>
            <person name="Honda M."/>
            <person name="Hosokawa S."/>
            <person name="Ichikawa Y."/>
            <person name="Idonuma A."/>
            <person name="Iijima M."/>
            <person name="Ikeda M."/>
            <person name="Ikeno M."/>
            <person name="Ito K."/>
            <person name="Ito S."/>
            <person name="Ito T."/>
            <person name="Ito Y."/>
            <person name="Ito Y."/>
            <person name="Iwabuchi A."/>
            <person name="Kamiya K."/>
            <person name="Karasawa W."/>
            <person name="Kurita K."/>
            <person name="Katagiri S."/>
            <person name="Kikuta A."/>
            <person name="Kobayashi H."/>
            <person name="Kobayashi N."/>
            <person name="Machita K."/>
            <person name="Maehara T."/>
            <person name="Masukawa M."/>
            <person name="Mizubayashi T."/>
            <person name="Mukai Y."/>
            <person name="Nagasaki H."/>
            <person name="Nagata Y."/>
            <person name="Naito S."/>
            <person name="Nakashima M."/>
            <person name="Nakama Y."/>
            <person name="Nakamichi Y."/>
            <person name="Nakamura M."/>
            <person name="Meguro A."/>
            <person name="Negishi M."/>
            <person name="Ohta I."/>
            <person name="Ohta T."/>
            <person name="Okamoto M."/>
            <person name="Ono N."/>
            <person name="Saji S."/>
            <person name="Sakaguchi M."/>
            <person name="Sakai K."/>
            <person name="Shibata M."/>
            <person name="Shimokawa T."/>
            <person name="Song J."/>
            <person name="Takazaki Y."/>
            <person name="Terasawa K."/>
            <person name="Tsugane M."/>
            <person name="Tsuji K."/>
            <person name="Ueda S."/>
            <person name="Waki K."/>
            <person name="Yamagata H."/>
            <person name="Yamamoto M."/>
            <person name="Yamamoto S."/>
            <person name="Yamane H."/>
            <person name="Yoshiki S."/>
            <person name="Yoshihara R."/>
            <person name="Yukawa K."/>
            <person name="Zhong H."/>
            <person name="Yano M."/>
            <person name="Yuan Q."/>
            <person name="Ouyang S."/>
            <person name="Liu J."/>
            <person name="Jones K.M."/>
            <person name="Gansberger K."/>
            <person name="Moffat K."/>
            <person name="Hill J."/>
            <person name="Bera J."/>
            <person name="Fadrosh D."/>
            <person name="Jin S."/>
            <person name="Johri S."/>
            <person name="Kim M."/>
            <person name="Overton L."/>
            <person name="Reardon M."/>
            <person name="Tsitrin T."/>
            <person name="Vuong H."/>
            <person name="Weaver B."/>
            <person name="Ciecko A."/>
            <person name="Tallon L."/>
            <person name="Jackson J."/>
            <person name="Pai G."/>
            <person name="Aken S.V."/>
            <person name="Utterback T."/>
            <person name="Reidmuller S."/>
            <person name="Feldblyum T."/>
            <person name="Hsiao J."/>
            <person name="Zismann V."/>
            <person name="Iobst S."/>
            <person name="de Vazeille A.R."/>
            <person name="Buell C.R."/>
            <person name="Ying K."/>
            <person name="Li Y."/>
            <person name="Lu T."/>
            <person name="Huang Y."/>
            <person name="Zhao Q."/>
            <person name="Feng Q."/>
            <person name="Zhang L."/>
            <person name="Zhu J."/>
            <person name="Weng Q."/>
            <person name="Mu J."/>
            <person name="Lu Y."/>
            <person name="Fan D."/>
            <person name="Liu Y."/>
            <person name="Guan J."/>
            <person name="Zhang Y."/>
            <person name="Yu S."/>
            <person name="Liu X."/>
            <person name="Zhang Y."/>
            <person name="Hong G."/>
            <person name="Han B."/>
            <person name="Choisne N."/>
            <person name="Demange N."/>
            <person name="Orjeda G."/>
            <person name="Samain S."/>
            <person name="Cattolico L."/>
            <person name="Pelletier E."/>
            <person name="Couloux A."/>
            <person name="Segurens B."/>
            <person name="Wincker P."/>
            <person name="D'Hont A."/>
            <person name="Scarpelli C."/>
            <person name="Weissenbach J."/>
            <person name="Salanoubat M."/>
            <person name="Quetier F."/>
            <person name="Yu Y."/>
            <person name="Kim H.R."/>
            <person name="Rambo T."/>
            <person name="Currie J."/>
            <person name="Collura K."/>
            <person name="Luo M."/>
            <person name="Yang T."/>
            <person name="Ammiraju J.S.S."/>
            <person name="Engler F."/>
            <person name="Soderlund C."/>
            <person name="Wing R.A."/>
            <person name="Palmer L.E."/>
            <person name="de la Bastide M."/>
            <person name="Spiegel L."/>
            <person name="Nascimento L."/>
            <person name="Zutavern T."/>
            <person name="O'Shaughnessy A."/>
            <person name="Dike S."/>
            <person name="Dedhia N."/>
            <person name="Preston R."/>
            <person name="Balija V."/>
            <person name="McCombie W.R."/>
            <person name="Chow T."/>
            <person name="Chen H."/>
            <person name="Chung M."/>
            <person name="Chen C."/>
            <person name="Shaw J."/>
            <person name="Wu H."/>
            <person name="Hsiao K."/>
            <person name="Chao Y."/>
            <person name="Chu M."/>
            <person name="Cheng C."/>
            <person name="Hour A."/>
            <person name="Lee P."/>
            <person name="Lin S."/>
            <person name="Lin Y."/>
            <person name="Liou J."/>
            <person name="Liu S."/>
            <person name="Hsing Y."/>
            <person name="Raghuvanshi S."/>
            <person name="Mohanty A."/>
            <person name="Bharti A.K."/>
            <person name="Gaur A."/>
            <person name="Gupta V."/>
            <person name="Kumar D."/>
            <person name="Ravi V."/>
            <person name="Vij S."/>
            <person name="Kapur A."/>
            <person name="Khurana P."/>
            <person name="Khurana P."/>
            <person name="Khurana J.P."/>
            <person name="Tyagi A.K."/>
            <person name="Gaikwad K."/>
            <person name="Singh A."/>
            <person name="Dalal V."/>
            <person name="Srivastava S."/>
            <person name="Dixit A."/>
            <person name="Pal A.K."/>
            <person name="Ghazi I.A."/>
            <person name="Yadav M."/>
            <person name="Pandit A."/>
            <person name="Bhargava A."/>
            <person name="Sureshbabu K."/>
            <person name="Batra K."/>
            <person name="Sharma T.R."/>
            <person name="Mohapatra T."/>
            <person name="Singh N.K."/>
            <person name="Messing J."/>
            <person name="Nelson A.B."/>
            <person name="Fuks G."/>
            <person name="Kavchok S."/>
            <person name="Keizer G."/>
            <person name="Linton E."/>
            <person name="Llaca V."/>
            <person name="Song R."/>
            <person name="Tanyolac B."/>
            <person name="Young S."/>
            <person name="Ho-Il K."/>
            <person name="Hahn J.H."/>
            <person name="Sangsakoo G."/>
            <person name="Vanavichit A."/>
            <person name="de Mattos Luiz.A.T."/>
            <person name="Zimmer P.D."/>
            <person name="Malone G."/>
            <person name="Dellagostin O."/>
            <person name="de Oliveira A.C."/>
            <person name="Bevan M."/>
            <person name="Bancroft I."/>
            <person name="Minx P."/>
            <person name="Cordum H."/>
            <person name="Wilson R."/>
            <person name="Cheng Z."/>
            <person name="Jin W."/>
            <person name="Jiang J."/>
            <person name="Leong S.A."/>
            <person name="Iwama H."/>
            <person name="Gojobori T."/>
            <person name="Itoh T."/>
            <person name="Niimura Y."/>
            <person name="Fujii Y."/>
            <person name="Habara T."/>
            <person name="Sakai H."/>
            <person name="Sato Y."/>
            <person name="Wilson G."/>
            <person name="Kumar K."/>
            <person name="McCouch S."/>
            <person name="Juretic N."/>
            <person name="Hoen D."/>
            <person name="Wright S."/>
            <person name="Bruskiewich R."/>
            <person name="Bureau T."/>
            <person name="Miyao A."/>
            <person name="Hirochika H."/>
            <person name="Nishikawa T."/>
            <person name="Kadowaki K."/>
            <person name="Sugiura M."/>
            <person name="Burr B."/>
            <person name="Sasaki T."/>
        </authorList>
    </citation>
    <scope>NUCLEOTIDE SEQUENCE [LARGE SCALE GENOMIC DNA]</scope>
    <source>
        <strain evidence="3">cv. Nipponbare</strain>
    </source>
</reference>
<dbReference type="Proteomes" id="UP000059680">
    <property type="component" value="Chromosome 3"/>
</dbReference>
<gene>
    <name evidence="2" type="ordered locus">Os03g0216766</name>
    <name evidence="2" type="ORF">OSNPB_030216766</name>
</gene>
<dbReference type="EMBL" id="AP014959">
    <property type="protein sequence ID" value="BAS82980.1"/>
    <property type="molecule type" value="Genomic_DNA"/>
</dbReference>
<evidence type="ECO:0000313" key="3">
    <source>
        <dbReference type="Proteomes" id="UP000059680"/>
    </source>
</evidence>
<proteinExistence type="predicted"/>
<dbReference type="AlphaFoldDB" id="A0A0P0VUQ5"/>
<evidence type="ECO:0000256" key="1">
    <source>
        <dbReference type="SAM" id="MobiDB-lite"/>
    </source>
</evidence>
<sequence>MSSPPARGARMGNRRSCRPPSRPEETPVTRISCVREVQRILATRGSIAAEISGNSREQSSWGGLVHLRVVAGVGSRSVVVDVDDPRLRSRGELQLLVHV</sequence>
<protein>
    <submittedName>
        <fullName evidence="2">Os03g0216766 protein</fullName>
    </submittedName>
</protein>
<dbReference type="Gramene" id="Os03t0216766-01">
    <property type="protein sequence ID" value="Os03t0216766-01"/>
    <property type="gene ID" value="Os03g0216766"/>
</dbReference>
<reference evidence="2 3" key="2">
    <citation type="journal article" date="2013" name="Plant Cell Physiol.">
        <title>Rice Annotation Project Database (RAP-DB): an integrative and interactive database for rice genomics.</title>
        <authorList>
            <person name="Sakai H."/>
            <person name="Lee S.S."/>
            <person name="Tanaka T."/>
            <person name="Numa H."/>
            <person name="Kim J."/>
            <person name="Kawahara Y."/>
            <person name="Wakimoto H."/>
            <person name="Yang C.C."/>
            <person name="Iwamoto M."/>
            <person name="Abe T."/>
            <person name="Yamada Y."/>
            <person name="Muto A."/>
            <person name="Inokuchi H."/>
            <person name="Ikemura T."/>
            <person name="Matsumoto T."/>
            <person name="Sasaki T."/>
            <person name="Itoh T."/>
        </authorList>
    </citation>
    <scope>NUCLEOTIDE SEQUENCE [LARGE SCALE GENOMIC DNA]</scope>
    <source>
        <strain evidence="3">cv. Nipponbare</strain>
    </source>
</reference>
<keyword evidence="3" id="KW-1185">Reference proteome</keyword>
<feature type="region of interest" description="Disordered" evidence="1">
    <location>
        <begin position="1"/>
        <end position="28"/>
    </location>
</feature>
<organism evidence="2 3">
    <name type="scientific">Oryza sativa subsp. japonica</name>
    <name type="common">Rice</name>
    <dbReference type="NCBI Taxonomy" id="39947"/>
    <lineage>
        <taxon>Eukaryota</taxon>
        <taxon>Viridiplantae</taxon>
        <taxon>Streptophyta</taxon>
        <taxon>Embryophyta</taxon>
        <taxon>Tracheophyta</taxon>
        <taxon>Spermatophyta</taxon>
        <taxon>Magnoliopsida</taxon>
        <taxon>Liliopsida</taxon>
        <taxon>Poales</taxon>
        <taxon>Poaceae</taxon>
        <taxon>BOP clade</taxon>
        <taxon>Oryzoideae</taxon>
        <taxon>Oryzeae</taxon>
        <taxon>Oryzinae</taxon>
        <taxon>Oryza</taxon>
        <taxon>Oryza sativa</taxon>
    </lineage>
</organism>
<reference evidence="2 3" key="3">
    <citation type="journal article" date="2013" name="Rice">
        <title>Improvement of the Oryza sativa Nipponbare reference genome using next generation sequence and optical map data.</title>
        <authorList>
            <person name="Kawahara Y."/>
            <person name="de la Bastide M."/>
            <person name="Hamilton J.P."/>
            <person name="Kanamori H."/>
            <person name="McCombie W.R."/>
            <person name="Ouyang S."/>
            <person name="Schwartz D.C."/>
            <person name="Tanaka T."/>
            <person name="Wu J."/>
            <person name="Zhou S."/>
            <person name="Childs K.L."/>
            <person name="Davidson R.M."/>
            <person name="Lin H."/>
            <person name="Quesada-Ocampo L."/>
            <person name="Vaillancourt B."/>
            <person name="Sakai H."/>
            <person name="Lee S.S."/>
            <person name="Kim J."/>
            <person name="Numa H."/>
            <person name="Itoh T."/>
            <person name="Buell C.R."/>
            <person name="Matsumoto T."/>
        </authorList>
    </citation>
    <scope>NUCLEOTIDE SEQUENCE [LARGE SCALE GENOMIC DNA]</scope>
    <source>
        <strain evidence="3">cv. Nipponbare</strain>
    </source>
</reference>
<accession>A0A0P0VUQ5</accession>
<dbReference type="InParanoid" id="A0A0P0VUQ5"/>